<sequence>MVLSASRTELIPVFTGLSERQFRRLVTTVARRRTNLTMRRVAPACSGSNRPPCTASSTASRRSSPWPQSCAGTHPRRSSSSTALIPVRDQALTARSKNYRNWVNVQVVIDADTQLLIAVGDPKPGKRNDCTVYEDSDAAWTTRGATVIADGAYRGPRATGAAHAARGIAYMHNLTATV</sequence>
<accession>A0A545AEF0</accession>
<organism evidence="3 4">
    <name type="scientific">Cryptosporangium phraense</name>
    <dbReference type="NCBI Taxonomy" id="2593070"/>
    <lineage>
        <taxon>Bacteria</taxon>
        <taxon>Bacillati</taxon>
        <taxon>Actinomycetota</taxon>
        <taxon>Actinomycetes</taxon>
        <taxon>Cryptosporangiales</taxon>
        <taxon>Cryptosporangiaceae</taxon>
        <taxon>Cryptosporangium</taxon>
    </lineage>
</organism>
<protein>
    <submittedName>
        <fullName evidence="3">Transposase</fullName>
    </submittedName>
</protein>
<dbReference type="InParanoid" id="A0A545AEF0"/>
<evidence type="ECO:0000313" key="3">
    <source>
        <dbReference type="EMBL" id="TQS39689.1"/>
    </source>
</evidence>
<proteinExistence type="predicted"/>
<dbReference type="RefSeq" id="WP_142709883.1">
    <property type="nucleotide sequence ID" value="NZ_VIRS01000060.1"/>
</dbReference>
<keyword evidence="4" id="KW-1185">Reference proteome</keyword>
<evidence type="ECO:0000259" key="2">
    <source>
        <dbReference type="Pfam" id="PF01609"/>
    </source>
</evidence>
<feature type="region of interest" description="Disordered" evidence="1">
    <location>
        <begin position="40"/>
        <end position="82"/>
    </location>
</feature>
<evidence type="ECO:0000313" key="4">
    <source>
        <dbReference type="Proteomes" id="UP000317982"/>
    </source>
</evidence>
<dbReference type="EMBL" id="VIRS01000060">
    <property type="protein sequence ID" value="TQS39689.1"/>
    <property type="molecule type" value="Genomic_DNA"/>
</dbReference>
<feature type="compositionally biased region" description="Low complexity" evidence="1">
    <location>
        <begin position="54"/>
        <end position="64"/>
    </location>
</feature>
<dbReference type="Proteomes" id="UP000317982">
    <property type="component" value="Unassembled WGS sequence"/>
</dbReference>
<dbReference type="GO" id="GO:0003677">
    <property type="term" value="F:DNA binding"/>
    <property type="evidence" value="ECO:0007669"/>
    <property type="project" value="InterPro"/>
</dbReference>
<dbReference type="GO" id="GO:0006313">
    <property type="term" value="P:DNA transposition"/>
    <property type="evidence" value="ECO:0007669"/>
    <property type="project" value="InterPro"/>
</dbReference>
<evidence type="ECO:0000256" key="1">
    <source>
        <dbReference type="SAM" id="MobiDB-lite"/>
    </source>
</evidence>
<comment type="caution">
    <text evidence="3">The sequence shown here is derived from an EMBL/GenBank/DDBJ whole genome shotgun (WGS) entry which is preliminary data.</text>
</comment>
<dbReference type="OrthoDB" id="5121089at2"/>
<gene>
    <name evidence="3" type="ORF">FL583_38615</name>
</gene>
<reference evidence="3 4" key="1">
    <citation type="submission" date="2019-07" db="EMBL/GenBank/DDBJ databases">
        <title>Cryptosporangium phraense sp. nov., isolated from plant litter.</title>
        <authorList>
            <person name="Suriyachadkun C."/>
        </authorList>
    </citation>
    <scope>NUCLEOTIDE SEQUENCE [LARGE SCALE GENOMIC DNA]</scope>
    <source>
        <strain evidence="3 4">A-T 5661</strain>
    </source>
</reference>
<dbReference type="AlphaFoldDB" id="A0A545AEF0"/>
<dbReference type="Pfam" id="PF01609">
    <property type="entry name" value="DDE_Tnp_1"/>
    <property type="match status" value="1"/>
</dbReference>
<feature type="domain" description="Transposase IS4-like" evidence="2">
    <location>
        <begin position="93"/>
        <end position="157"/>
    </location>
</feature>
<dbReference type="GO" id="GO:0004803">
    <property type="term" value="F:transposase activity"/>
    <property type="evidence" value="ECO:0007669"/>
    <property type="project" value="InterPro"/>
</dbReference>
<name>A0A545AEF0_9ACTN</name>
<dbReference type="InterPro" id="IPR002559">
    <property type="entry name" value="Transposase_11"/>
</dbReference>